<feature type="compositionally biased region" description="Acidic residues" evidence="4">
    <location>
        <begin position="135"/>
        <end position="146"/>
    </location>
</feature>
<accession>T1F4I8</accession>
<proteinExistence type="inferred from homology"/>
<comment type="similarity">
    <text evidence="2">Belongs to the eukaryotic RPC7 RNA polymerase subunit family.</text>
</comment>
<dbReference type="STRING" id="6412.T1F4I8"/>
<dbReference type="Proteomes" id="UP000015101">
    <property type="component" value="Unassembled WGS sequence"/>
</dbReference>
<evidence type="ECO:0000313" key="5">
    <source>
        <dbReference type="EMBL" id="ESO05292.1"/>
    </source>
</evidence>
<sequence>MAWRASKKNFVGFRANKGENLSSSASQPPPQNYPKLSFTPLPLRTEPEYDYILKLKQDHRQYFKDSQYYLKIETSRKDIDRYTDKYSSSNASDWQPDFSQLPKELHTKCIKGKRKNANRHSKVDVVDILQKLESNEEVIGDEEDDESPSKKTKPDDDDDDDEEEEEEGEEDEDAEEENDYVENYFDNGEDYGDESNGSNDEATF</sequence>
<dbReference type="InParanoid" id="T1F4I8"/>
<dbReference type="Pfam" id="PF11705">
    <property type="entry name" value="RNA_pol_3_Rpc31"/>
    <property type="match status" value="1"/>
</dbReference>
<name>T1F4I8_HELRO</name>
<evidence type="ECO:0008006" key="8">
    <source>
        <dbReference type="Google" id="ProtNLM"/>
    </source>
</evidence>
<dbReference type="EMBL" id="AMQM01003911">
    <property type="status" value="NOT_ANNOTATED_CDS"/>
    <property type="molecule type" value="Genomic_DNA"/>
</dbReference>
<dbReference type="HOGENOM" id="CLU_084309_1_0_1"/>
<evidence type="ECO:0000256" key="3">
    <source>
        <dbReference type="ARBA" id="ARBA00023242"/>
    </source>
</evidence>
<reference evidence="7" key="1">
    <citation type="submission" date="2012-12" db="EMBL/GenBank/DDBJ databases">
        <authorList>
            <person name="Hellsten U."/>
            <person name="Grimwood J."/>
            <person name="Chapman J.A."/>
            <person name="Shapiro H."/>
            <person name="Aerts A."/>
            <person name="Otillar R.P."/>
            <person name="Terry A.Y."/>
            <person name="Boore J.L."/>
            <person name="Simakov O."/>
            <person name="Marletaz F."/>
            <person name="Cho S.-J."/>
            <person name="Edsinger-Gonzales E."/>
            <person name="Havlak P."/>
            <person name="Kuo D.-H."/>
            <person name="Larsson T."/>
            <person name="Lv J."/>
            <person name="Arendt D."/>
            <person name="Savage R."/>
            <person name="Osoegawa K."/>
            <person name="de Jong P."/>
            <person name="Lindberg D.R."/>
            <person name="Seaver E.C."/>
            <person name="Weisblat D.A."/>
            <person name="Putnam N.H."/>
            <person name="Grigoriev I.V."/>
            <person name="Rokhsar D.S."/>
        </authorList>
    </citation>
    <scope>NUCLEOTIDE SEQUENCE</scope>
</reference>
<feature type="region of interest" description="Disordered" evidence="4">
    <location>
        <begin position="17"/>
        <end position="41"/>
    </location>
</feature>
<evidence type="ECO:0000256" key="2">
    <source>
        <dbReference type="ARBA" id="ARBA00008352"/>
    </source>
</evidence>
<feature type="compositionally biased region" description="Acidic residues" evidence="4">
    <location>
        <begin position="155"/>
        <end position="180"/>
    </location>
</feature>
<dbReference type="eggNOG" id="ENOG502QUPX">
    <property type="taxonomic scope" value="Eukaryota"/>
</dbReference>
<dbReference type="OrthoDB" id="5377312at2759"/>
<dbReference type="PANTHER" id="PTHR15367:SF2">
    <property type="entry name" value="DNA-DIRECTED RNA POLYMERASE III SUBUNIT"/>
    <property type="match status" value="1"/>
</dbReference>
<evidence type="ECO:0000256" key="1">
    <source>
        <dbReference type="ARBA" id="ARBA00004123"/>
    </source>
</evidence>
<dbReference type="InterPro" id="IPR024661">
    <property type="entry name" value="RNA_pol_III_Rpc31"/>
</dbReference>
<gene>
    <name evidence="6" type="primary">20203737</name>
    <name evidence="5" type="ORF">HELRODRAFT_171655</name>
</gene>
<dbReference type="RefSeq" id="XP_009016607.1">
    <property type="nucleotide sequence ID" value="XM_009018359.1"/>
</dbReference>
<feature type="compositionally biased region" description="Polar residues" evidence="4">
    <location>
        <begin position="195"/>
        <end position="204"/>
    </location>
</feature>
<dbReference type="FunCoup" id="T1F4I8">
    <property type="interactions" value="195"/>
</dbReference>
<dbReference type="GeneID" id="20203737"/>
<evidence type="ECO:0000313" key="6">
    <source>
        <dbReference type="EnsemblMetazoa" id="HelroP171655"/>
    </source>
</evidence>
<comment type="subcellular location">
    <subcellularLocation>
        <location evidence="1">Nucleus</location>
    </subcellularLocation>
</comment>
<protein>
    <recommendedName>
        <fullName evidence="8">DNA-directed RNA polymerase III subunit</fullName>
    </recommendedName>
</protein>
<dbReference type="CTD" id="20203737"/>
<evidence type="ECO:0000313" key="7">
    <source>
        <dbReference type="Proteomes" id="UP000015101"/>
    </source>
</evidence>
<keyword evidence="7" id="KW-1185">Reference proteome</keyword>
<dbReference type="EnsemblMetazoa" id="HelroT171655">
    <property type="protein sequence ID" value="HelroP171655"/>
    <property type="gene ID" value="HelroG171655"/>
</dbReference>
<dbReference type="KEGG" id="hro:HELRODRAFT_171655"/>
<reference evidence="5 7" key="2">
    <citation type="journal article" date="2013" name="Nature">
        <title>Insights into bilaterian evolution from three spiralian genomes.</title>
        <authorList>
            <person name="Simakov O."/>
            <person name="Marletaz F."/>
            <person name="Cho S.J."/>
            <person name="Edsinger-Gonzales E."/>
            <person name="Havlak P."/>
            <person name="Hellsten U."/>
            <person name="Kuo D.H."/>
            <person name="Larsson T."/>
            <person name="Lv J."/>
            <person name="Arendt D."/>
            <person name="Savage R."/>
            <person name="Osoegawa K."/>
            <person name="de Jong P."/>
            <person name="Grimwood J."/>
            <person name="Chapman J.A."/>
            <person name="Shapiro H."/>
            <person name="Aerts A."/>
            <person name="Otillar R.P."/>
            <person name="Terry A.Y."/>
            <person name="Boore J.L."/>
            <person name="Grigoriev I.V."/>
            <person name="Lindberg D.R."/>
            <person name="Seaver E.C."/>
            <person name="Weisblat D.A."/>
            <person name="Putnam N.H."/>
            <person name="Rokhsar D.S."/>
        </authorList>
    </citation>
    <scope>NUCLEOTIDE SEQUENCE</scope>
</reference>
<dbReference type="PANTHER" id="PTHR15367">
    <property type="entry name" value="DNA-DIRECTED RNA POLYMERASE III"/>
    <property type="match status" value="1"/>
</dbReference>
<dbReference type="OMA" id="LCIKVRE"/>
<organism evidence="6 7">
    <name type="scientific">Helobdella robusta</name>
    <name type="common">Californian leech</name>
    <dbReference type="NCBI Taxonomy" id="6412"/>
    <lineage>
        <taxon>Eukaryota</taxon>
        <taxon>Metazoa</taxon>
        <taxon>Spiralia</taxon>
        <taxon>Lophotrochozoa</taxon>
        <taxon>Annelida</taxon>
        <taxon>Clitellata</taxon>
        <taxon>Hirudinea</taxon>
        <taxon>Rhynchobdellida</taxon>
        <taxon>Glossiphoniidae</taxon>
        <taxon>Helobdella</taxon>
    </lineage>
</organism>
<dbReference type="GO" id="GO:0006383">
    <property type="term" value="P:transcription by RNA polymerase III"/>
    <property type="evidence" value="ECO:0007669"/>
    <property type="project" value="InterPro"/>
</dbReference>
<dbReference type="GO" id="GO:0005666">
    <property type="term" value="C:RNA polymerase III complex"/>
    <property type="evidence" value="ECO:0000318"/>
    <property type="project" value="GO_Central"/>
</dbReference>
<dbReference type="EMBL" id="KB096365">
    <property type="protein sequence ID" value="ESO05292.1"/>
    <property type="molecule type" value="Genomic_DNA"/>
</dbReference>
<keyword evidence="3" id="KW-0539">Nucleus</keyword>
<feature type="region of interest" description="Disordered" evidence="4">
    <location>
        <begin position="131"/>
        <end position="204"/>
    </location>
</feature>
<dbReference type="AlphaFoldDB" id="T1F4I8"/>
<reference evidence="6" key="3">
    <citation type="submission" date="2015-06" db="UniProtKB">
        <authorList>
            <consortium name="EnsemblMetazoa"/>
        </authorList>
    </citation>
    <scope>IDENTIFICATION</scope>
</reference>
<evidence type="ECO:0000256" key="4">
    <source>
        <dbReference type="SAM" id="MobiDB-lite"/>
    </source>
</evidence>